<reference evidence="2 3" key="1">
    <citation type="submission" date="2017-06" db="EMBL/GenBank/DDBJ databases">
        <authorList>
            <person name="Kim H.J."/>
            <person name="Triplett B.A."/>
        </authorList>
    </citation>
    <scope>NUCLEOTIDE SEQUENCE [LARGE SCALE GENOMIC DNA]</scope>
    <source>
        <strain evidence="2">FRACA_ARgP5</strain>
    </source>
</reference>
<feature type="transmembrane region" description="Helical" evidence="1">
    <location>
        <begin position="164"/>
        <end position="188"/>
    </location>
</feature>
<gene>
    <name evidence="2" type="ORF">FRACA_620032</name>
</gene>
<sequence length="259" mass="26626">MEIGLPVGVPRRKGILLAAGLAVGLSWFALSPPTEARAASSGGVQLAVTVEGQPLGRGDIVLDAGSVARVVVGVQNLTRSDIPVDSVRLSGTVLGLTFFDYDTRVRTTVPAQGSANWTVDLDIRDLAGRATGLVPVEVAIRDTDLHTVARATGSASVRGSVFSVYGLFGLGLLVLMGLLWAVALLPLGRHAAPATWWQRGLRFLPAGVAVGLFGVFALSATRLLSPTGTVDGVLTVVAAAACFAIGAALPWLEGARRGG</sequence>
<keyword evidence="3" id="KW-1185">Reference proteome</keyword>
<protein>
    <submittedName>
        <fullName evidence="2">Uncharacterized protein</fullName>
    </submittedName>
</protein>
<keyword evidence="1" id="KW-0812">Transmembrane</keyword>
<proteinExistence type="predicted"/>
<dbReference type="Proteomes" id="UP000234331">
    <property type="component" value="Unassembled WGS sequence"/>
</dbReference>
<name>A0A2I2KZU2_9ACTN</name>
<keyword evidence="1" id="KW-0472">Membrane</keyword>
<evidence type="ECO:0000313" key="3">
    <source>
        <dbReference type="Proteomes" id="UP000234331"/>
    </source>
</evidence>
<accession>A0A2I2KZU2</accession>
<evidence type="ECO:0000256" key="1">
    <source>
        <dbReference type="SAM" id="Phobius"/>
    </source>
</evidence>
<organism evidence="2 3">
    <name type="scientific">Frankia canadensis</name>
    <dbReference type="NCBI Taxonomy" id="1836972"/>
    <lineage>
        <taxon>Bacteria</taxon>
        <taxon>Bacillati</taxon>
        <taxon>Actinomycetota</taxon>
        <taxon>Actinomycetes</taxon>
        <taxon>Frankiales</taxon>
        <taxon>Frankiaceae</taxon>
        <taxon>Frankia</taxon>
    </lineage>
</organism>
<evidence type="ECO:0000313" key="2">
    <source>
        <dbReference type="EMBL" id="SNQ51183.1"/>
    </source>
</evidence>
<dbReference type="AlphaFoldDB" id="A0A2I2KZU2"/>
<feature type="transmembrane region" description="Helical" evidence="1">
    <location>
        <begin position="200"/>
        <end position="220"/>
    </location>
</feature>
<feature type="transmembrane region" description="Helical" evidence="1">
    <location>
        <begin position="232"/>
        <end position="252"/>
    </location>
</feature>
<dbReference type="EMBL" id="FZMO01000528">
    <property type="protein sequence ID" value="SNQ51183.1"/>
    <property type="molecule type" value="Genomic_DNA"/>
</dbReference>
<keyword evidence="1" id="KW-1133">Transmembrane helix</keyword>
<dbReference type="RefSeq" id="WP_243408024.1">
    <property type="nucleotide sequence ID" value="NZ_FZMO01000528.1"/>
</dbReference>